<dbReference type="PANTHER" id="PTHR34301">
    <property type="entry name" value="DNA-BINDING PROTEIN-RELATED"/>
    <property type="match status" value="1"/>
</dbReference>
<dbReference type="InterPro" id="IPR019734">
    <property type="entry name" value="TPR_rpt"/>
</dbReference>
<dbReference type="KEGG" id="scor:J3U87_17800"/>
<gene>
    <name evidence="4" type="ORF">J3U87_17800</name>
</gene>
<dbReference type="Proteomes" id="UP000663929">
    <property type="component" value="Chromosome"/>
</dbReference>
<dbReference type="SMART" id="SM00028">
    <property type="entry name" value="TPR"/>
    <property type="match status" value="3"/>
</dbReference>
<dbReference type="AlphaFoldDB" id="A0A8A4TZE0"/>
<keyword evidence="2" id="KW-0812">Transmembrane</keyword>
<proteinExistence type="predicted"/>
<dbReference type="Gene3D" id="1.25.40.10">
    <property type="entry name" value="Tetratricopeptide repeat domain"/>
    <property type="match status" value="1"/>
</dbReference>
<feature type="transmembrane region" description="Helical" evidence="2">
    <location>
        <begin position="397"/>
        <end position="416"/>
    </location>
</feature>
<evidence type="ECO:0000313" key="4">
    <source>
        <dbReference type="EMBL" id="QTD54302.1"/>
    </source>
</evidence>
<dbReference type="PANTHER" id="PTHR34301:SF8">
    <property type="entry name" value="ATPASE DOMAIN-CONTAINING PROTEIN"/>
    <property type="match status" value="1"/>
</dbReference>
<dbReference type="EMBL" id="CP071793">
    <property type="protein sequence ID" value="QTD54302.1"/>
    <property type="molecule type" value="Genomic_DNA"/>
</dbReference>
<dbReference type="SUPFAM" id="SSF52540">
    <property type="entry name" value="P-loop containing nucleoside triphosphate hydrolases"/>
    <property type="match status" value="1"/>
</dbReference>
<sequence length="702" mass="81146">MLFLLSVATFLIFQEQTWYEHYDQGQKALKAEDYRTAIRELEAAVALQPRSKKQAKTYGVQFITYYPYHQLAAAHLWTGNVERAEFFLRRAYAEKEDSVERNALTMELLTNFIARYPSEPEIEERPDTTALWELISMNKYTAAQSVLQDLREAFPNNAELQGLTGILRVLISNEEELRDIEKEAEANVDNLLSDAQLEEEQGNFARALSFYTAVTRLKPRHQQAQFAITRLTERMEAEGQTAAEIEEAMNAALRRADKSNEMLLNTMKQQRELQLTNSRLHRELEKTRASLSKPDPAVISVDWDLIPISEQNLTAMIQAEIASDTALKNASLYINDKLLSSWDLFNNKEFQIPTIPKHTFPKLSNILRLEIRDMHNQIHQRVYPYTFPRPAQPKAPFLRKVFLITLAILTLGLFFIRQRKKRQAFRNRFNPYIAGAPVLNDKMFFGRRPMLKQLLNTLHNNSLMIYGERRIGKTSFLHQLDAILPELDDPHYEFFPVFIDLQGVKEDQFFGVIDHEITMALEPKGIHLDPPPESIDGRILTQRLRKYVGQLKQTCTKSPKLVLLLDEVDIMNGFSEQTNQQLRSVFMKGFAKHLVAVMAGININTTWKSEGSPWYNFFEQLELKPFTDEQAKSLVTDPVRGVYQYNADAVDKIVTVTKGKPYLIQKMCVNLVAHVLNENRRKITAKDVNFVYNEIRHEVEKG</sequence>
<evidence type="ECO:0000313" key="5">
    <source>
        <dbReference type="Proteomes" id="UP000663929"/>
    </source>
</evidence>
<keyword evidence="2" id="KW-1133">Transmembrane helix</keyword>
<keyword evidence="1" id="KW-0175">Coiled coil</keyword>
<evidence type="ECO:0000256" key="1">
    <source>
        <dbReference type="SAM" id="Coils"/>
    </source>
</evidence>
<organism evidence="4 5">
    <name type="scientific">Sulfidibacter corallicola</name>
    <dbReference type="NCBI Taxonomy" id="2818388"/>
    <lineage>
        <taxon>Bacteria</taxon>
        <taxon>Pseudomonadati</taxon>
        <taxon>Acidobacteriota</taxon>
        <taxon>Holophagae</taxon>
        <taxon>Acanthopleuribacterales</taxon>
        <taxon>Acanthopleuribacteraceae</taxon>
        <taxon>Sulfidibacter</taxon>
    </lineage>
</organism>
<dbReference type="Pfam" id="PF01637">
    <property type="entry name" value="ATPase_2"/>
    <property type="match status" value="1"/>
</dbReference>
<evidence type="ECO:0000259" key="3">
    <source>
        <dbReference type="Pfam" id="PF01637"/>
    </source>
</evidence>
<evidence type="ECO:0000256" key="2">
    <source>
        <dbReference type="SAM" id="Phobius"/>
    </source>
</evidence>
<dbReference type="Gene3D" id="3.40.50.300">
    <property type="entry name" value="P-loop containing nucleotide triphosphate hydrolases"/>
    <property type="match status" value="1"/>
</dbReference>
<keyword evidence="2" id="KW-0472">Membrane</keyword>
<feature type="domain" description="ATPase" evidence="3">
    <location>
        <begin position="444"/>
        <end position="666"/>
    </location>
</feature>
<dbReference type="InterPro" id="IPR011579">
    <property type="entry name" value="ATPase_dom"/>
</dbReference>
<feature type="coiled-coil region" evidence="1">
    <location>
        <begin position="174"/>
        <end position="201"/>
    </location>
</feature>
<protein>
    <recommendedName>
        <fullName evidence="3">ATPase domain-containing protein</fullName>
    </recommendedName>
</protein>
<name>A0A8A4TZE0_SULCO</name>
<accession>A0A8A4TZE0</accession>
<reference evidence="4" key="1">
    <citation type="submission" date="2021-03" db="EMBL/GenBank/DDBJ databases">
        <title>Acanthopleuribacteraceae sp. M133.</title>
        <authorList>
            <person name="Wang G."/>
        </authorList>
    </citation>
    <scope>NUCLEOTIDE SEQUENCE</scope>
    <source>
        <strain evidence="4">M133</strain>
    </source>
</reference>
<dbReference type="RefSeq" id="WP_237384398.1">
    <property type="nucleotide sequence ID" value="NZ_CP071793.1"/>
</dbReference>
<dbReference type="SUPFAM" id="SSF48452">
    <property type="entry name" value="TPR-like"/>
    <property type="match status" value="1"/>
</dbReference>
<keyword evidence="5" id="KW-1185">Reference proteome</keyword>
<dbReference type="GO" id="GO:0005524">
    <property type="term" value="F:ATP binding"/>
    <property type="evidence" value="ECO:0007669"/>
    <property type="project" value="InterPro"/>
</dbReference>
<dbReference type="InterPro" id="IPR011990">
    <property type="entry name" value="TPR-like_helical_dom_sf"/>
</dbReference>
<feature type="coiled-coil region" evidence="1">
    <location>
        <begin position="228"/>
        <end position="262"/>
    </location>
</feature>
<dbReference type="InterPro" id="IPR027417">
    <property type="entry name" value="P-loop_NTPase"/>
</dbReference>